<protein>
    <submittedName>
        <fullName evidence="2 3">Metallopeptidase</fullName>
    </submittedName>
</protein>
<gene>
    <name evidence="2" type="ORF">BCF38_101495</name>
    <name evidence="3" type="ORF">SAMN05421539_101495</name>
</gene>
<evidence type="ECO:0000256" key="1">
    <source>
        <dbReference type="SAM" id="SignalP"/>
    </source>
</evidence>
<evidence type="ECO:0000313" key="2">
    <source>
        <dbReference type="EMBL" id="PWJ22086.1"/>
    </source>
</evidence>
<dbReference type="AlphaFoldDB" id="A0A2Y9A1U9"/>
<name>A0A2Y9A1U9_9RHOB</name>
<evidence type="ECO:0000313" key="5">
    <source>
        <dbReference type="Proteomes" id="UP000251571"/>
    </source>
</evidence>
<evidence type="ECO:0000313" key="3">
    <source>
        <dbReference type="EMBL" id="SSA38364.1"/>
    </source>
</evidence>
<keyword evidence="4" id="KW-1185">Reference proteome</keyword>
<proteinExistence type="predicted"/>
<dbReference type="EMBL" id="UETC01000001">
    <property type="protein sequence ID" value="SSA38364.1"/>
    <property type="molecule type" value="Genomic_DNA"/>
</dbReference>
<dbReference type="InterPro" id="IPR025644">
    <property type="entry name" value="DUF4344"/>
</dbReference>
<dbReference type="RefSeq" id="WP_109562673.1">
    <property type="nucleotide sequence ID" value="NZ_QGDJ01000001.1"/>
</dbReference>
<dbReference type="EMBL" id="QGDJ01000001">
    <property type="protein sequence ID" value="PWJ22086.1"/>
    <property type="molecule type" value="Genomic_DNA"/>
</dbReference>
<dbReference type="OrthoDB" id="935695at2"/>
<feature type="chain" id="PRO_5036058878" evidence="1">
    <location>
        <begin position="18"/>
        <end position="230"/>
    </location>
</feature>
<feature type="signal peptide" evidence="1">
    <location>
        <begin position="1"/>
        <end position="17"/>
    </location>
</feature>
<evidence type="ECO:0000313" key="4">
    <source>
        <dbReference type="Proteomes" id="UP000245839"/>
    </source>
</evidence>
<reference evidence="2 4" key="2">
    <citation type="submission" date="2018-03" db="EMBL/GenBank/DDBJ databases">
        <title>Genomic Encyclopedia of Archaeal and Bacterial Type Strains, Phase II (KMG-II): from individual species to whole genera.</title>
        <authorList>
            <person name="Goeker M."/>
        </authorList>
    </citation>
    <scope>NUCLEOTIDE SEQUENCE [LARGE SCALE GENOMIC DNA]</scope>
    <source>
        <strain evidence="2 4">DSM 25227</strain>
    </source>
</reference>
<sequence>MLRAFLLLLVCSVPARADYIHDNLRFTLFHELGHAVIDQREVKLFGPEEAAADGFALVLADRLLSAQDMASMVESITILARFEAATETFDPWSAYMPTGQRLAYAICLYHGLQPWRGGDHARALGLPPALAGPCKEIAAEIRDAWEPILAGLTPDAVSGRLRPGRGKALRLLAGDIRLINQNLGLPRDVPVTQDWCGEDNAFYYQYDERIAICSEMVEALIESAGRSLRQ</sequence>
<dbReference type="Proteomes" id="UP000245839">
    <property type="component" value="Unassembled WGS sequence"/>
</dbReference>
<dbReference type="Pfam" id="PF14247">
    <property type="entry name" value="DUF4344"/>
    <property type="match status" value="2"/>
</dbReference>
<organism evidence="3 5">
    <name type="scientific">Jannaschia seohaensis</name>
    <dbReference type="NCBI Taxonomy" id="475081"/>
    <lineage>
        <taxon>Bacteria</taxon>
        <taxon>Pseudomonadati</taxon>
        <taxon>Pseudomonadota</taxon>
        <taxon>Alphaproteobacteria</taxon>
        <taxon>Rhodobacterales</taxon>
        <taxon>Roseobacteraceae</taxon>
        <taxon>Jannaschia</taxon>
    </lineage>
</organism>
<accession>A0A2Y9A1U9</accession>
<keyword evidence="1" id="KW-0732">Signal</keyword>
<dbReference type="Proteomes" id="UP000251571">
    <property type="component" value="Unassembled WGS sequence"/>
</dbReference>
<reference evidence="3 5" key="1">
    <citation type="submission" date="2016-10" db="EMBL/GenBank/DDBJ databases">
        <authorList>
            <person name="Cai Z."/>
        </authorList>
    </citation>
    <scope>NUCLEOTIDE SEQUENCE [LARGE SCALE GENOMIC DNA]</scope>
    <source>
        <strain evidence="3 5">DSM 25227</strain>
    </source>
</reference>